<sequence>METNAIVSVVIPTYNRKNMLKEAIESVLTQNYQHIELIISDNASDDGTDKLVQQYLNDARVRYIRRQENIGPEKNGLNAYKTATGKYFMFLCDDDYLISPTFFSHAVSIMEKNPEIVLVRGLNQLEYIQENKIVIEGVTTKRLIKGIDFFLNYETEGFEHITGFFALSRKSIIDKSKCLEYQQPGHDRWMWRTLPLFGDVYFLSEVIGSYRIHSVNCDSASINFGSQFEHLPNTVRSIFNLALKKFPDKKEEILSRNPEHEIMAVFSAHIDALQKNYNKNHIVSLLENSIIKTTEPQIYTKMIELHYPKNTIYKRLKKMINKIFGLFNLKVVKK</sequence>
<accession>A0A1I1EE58</accession>
<dbReference type="AlphaFoldDB" id="A0A1I1EE58"/>
<dbReference type="CDD" id="cd00761">
    <property type="entry name" value="Glyco_tranf_GTA_type"/>
    <property type="match status" value="1"/>
</dbReference>
<dbReference type="Gene3D" id="3.90.550.10">
    <property type="entry name" value="Spore Coat Polysaccharide Biosynthesis Protein SpsA, Chain A"/>
    <property type="match status" value="1"/>
</dbReference>
<evidence type="ECO:0000313" key="2">
    <source>
        <dbReference type="EMBL" id="SFB85347.1"/>
    </source>
</evidence>
<keyword evidence="2" id="KW-0808">Transferase</keyword>
<dbReference type="RefSeq" id="WP_092319400.1">
    <property type="nucleotide sequence ID" value="NZ_FOKY01000011.1"/>
</dbReference>
<gene>
    <name evidence="2" type="ORF">SAMN02745150_01078</name>
</gene>
<dbReference type="InterPro" id="IPR029044">
    <property type="entry name" value="Nucleotide-diphossugar_trans"/>
</dbReference>
<name>A0A1I1EE58_BREAD</name>
<dbReference type="EMBL" id="FOKY01000011">
    <property type="protein sequence ID" value="SFB85347.1"/>
    <property type="molecule type" value="Genomic_DNA"/>
</dbReference>
<dbReference type="OrthoDB" id="305760at2"/>
<evidence type="ECO:0000259" key="1">
    <source>
        <dbReference type="Pfam" id="PF00535"/>
    </source>
</evidence>
<feature type="domain" description="Glycosyltransferase 2-like" evidence="1">
    <location>
        <begin position="8"/>
        <end position="173"/>
    </location>
</feature>
<dbReference type="Proteomes" id="UP000240042">
    <property type="component" value="Unassembled WGS sequence"/>
</dbReference>
<dbReference type="PANTHER" id="PTHR22916:SF3">
    <property type="entry name" value="UDP-GLCNAC:BETAGAL BETA-1,3-N-ACETYLGLUCOSAMINYLTRANSFERASE-LIKE PROTEIN 1"/>
    <property type="match status" value="1"/>
</dbReference>
<dbReference type="PANTHER" id="PTHR22916">
    <property type="entry name" value="GLYCOSYLTRANSFERASE"/>
    <property type="match status" value="1"/>
</dbReference>
<protein>
    <submittedName>
        <fullName evidence="2">Glycosyl transferase family 2</fullName>
    </submittedName>
</protein>
<proteinExistence type="predicted"/>
<organism evidence="2 3">
    <name type="scientific">Brevinema andersonii</name>
    <dbReference type="NCBI Taxonomy" id="34097"/>
    <lineage>
        <taxon>Bacteria</taxon>
        <taxon>Pseudomonadati</taxon>
        <taxon>Spirochaetota</taxon>
        <taxon>Spirochaetia</taxon>
        <taxon>Brevinematales</taxon>
        <taxon>Brevinemataceae</taxon>
        <taxon>Brevinema</taxon>
    </lineage>
</organism>
<dbReference type="Pfam" id="PF00535">
    <property type="entry name" value="Glycos_transf_2"/>
    <property type="match status" value="1"/>
</dbReference>
<dbReference type="SUPFAM" id="SSF53448">
    <property type="entry name" value="Nucleotide-diphospho-sugar transferases"/>
    <property type="match status" value="1"/>
</dbReference>
<keyword evidence="3" id="KW-1185">Reference proteome</keyword>
<reference evidence="3" key="1">
    <citation type="submission" date="2016-10" db="EMBL/GenBank/DDBJ databases">
        <authorList>
            <person name="Varghese N."/>
            <person name="Submissions S."/>
        </authorList>
    </citation>
    <scope>NUCLEOTIDE SEQUENCE [LARGE SCALE GENOMIC DNA]</scope>
    <source>
        <strain evidence="3">ATCC 43811</strain>
    </source>
</reference>
<evidence type="ECO:0000313" key="3">
    <source>
        <dbReference type="Proteomes" id="UP000240042"/>
    </source>
</evidence>
<dbReference type="GO" id="GO:0016758">
    <property type="term" value="F:hexosyltransferase activity"/>
    <property type="evidence" value="ECO:0007669"/>
    <property type="project" value="UniProtKB-ARBA"/>
</dbReference>
<dbReference type="STRING" id="34097.SAMN02745150_01078"/>
<dbReference type="InterPro" id="IPR001173">
    <property type="entry name" value="Glyco_trans_2-like"/>
</dbReference>